<dbReference type="Pfam" id="PF18029">
    <property type="entry name" value="Glyoxalase_6"/>
    <property type="match status" value="1"/>
</dbReference>
<accession>A0A6N4V6D5</accession>
<dbReference type="Proteomes" id="UP000466785">
    <property type="component" value="Chromosome"/>
</dbReference>
<dbReference type="InterPro" id="IPR041581">
    <property type="entry name" value="Glyoxalase_6"/>
</dbReference>
<reference evidence="2 3" key="1">
    <citation type="journal article" date="2019" name="Emerg. Microbes Infect.">
        <title>Comprehensive subspecies identification of 175 nontuberculous mycobacteria species based on 7547 genomic profiles.</title>
        <authorList>
            <person name="Matsumoto Y."/>
            <person name="Kinjo T."/>
            <person name="Motooka D."/>
            <person name="Nabeya D."/>
            <person name="Jung N."/>
            <person name="Uechi K."/>
            <person name="Horii T."/>
            <person name="Iida T."/>
            <person name="Fujita J."/>
            <person name="Nakamura S."/>
        </authorList>
    </citation>
    <scope>NUCLEOTIDE SEQUENCE [LARGE SCALE GENOMIC DNA]</scope>
    <source>
        <strain evidence="2 3">JCM 12603</strain>
    </source>
</reference>
<gene>
    <name evidence="2" type="ORF">MPOR_09850</name>
</gene>
<dbReference type="KEGG" id="mpof:MPOR_09850"/>
<dbReference type="PROSITE" id="PS51819">
    <property type="entry name" value="VOC"/>
    <property type="match status" value="1"/>
</dbReference>
<sequence length="117" mass="12854">MPISHVLAVVPVTDIEASRRWYTALFDRSADNNPMPSLVEWQVLPGAWVQVFADETAAGQAYLNLAVDDLDQHVDDLRRRGLHPGEISAADKGVRLSRLSDPDGNTIGLIGGFRVVY</sequence>
<name>A0A6N4V6D5_9MYCO</name>
<keyword evidence="3" id="KW-1185">Reference proteome</keyword>
<dbReference type="EMBL" id="AP022570">
    <property type="protein sequence ID" value="BBX49959.1"/>
    <property type="molecule type" value="Genomic_DNA"/>
</dbReference>
<evidence type="ECO:0000313" key="2">
    <source>
        <dbReference type="EMBL" id="BBX49959.1"/>
    </source>
</evidence>
<evidence type="ECO:0000313" key="3">
    <source>
        <dbReference type="Proteomes" id="UP000466785"/>
    </source>
</evidence>
<evidence type="ECO:0000259" key="1">
    <source>
        <dbReference type="PROSITE" id="PS51819"/>
    </source>
</evidence>
<dbReference type="AlphaFoldDB" id="A0A6N4V6D5"/>
<organism evidence="2 3">
    <name type="scientific">Mycolicibacterium poriferae</name>
    <dbReference type="NCBI Taxonomy" id="39694"/>
    <lineage>
        <taxon>Bacteria</taxon>
        <taxon>Bacillati</taxon>
        <taxon>Actinomycetota</taxon>
        <taxon>Actinomycetes</taxon>
        <taxon>Mycobacteriales</taxon>
        <taxon>Mycobacteriaceae</taxon>
        <taxon>Mycolicibacterium</taxon>
    </lineage>
</organism>
<dbReference type="InterPro" id="IPR037523">
    <property type="entry name" value="VOC_core"/>
</dbReference>
<dbReference type="RefSeq" id="WP_163672786.1">
    <property type="nucleotide sequence ID" value="NZ_AP022570.1"/>
</dbReference>
<proteinExistence type="predicted"/>
<feature type="domain" description="VOC" evidence="1">
    <location>
        <begin position="2"/>
        <end position="112"/>
    </location>
</feature>
<dbReference type="CDD" id="cd06587">
    <property type="entry name" value="VOC"/>
    <property type="match status" value="1"/>
</dbReference>
<dbReference type="Gene3D" id="3.10.180.10">
    <property type="entry name" value="2,3-Dihydroxybiphenyl 1,2-Dioxygenase, domain 1"/>
    <property type="match status" value="1"/>
</dbReference>
<dbReference type="SUPFAM" id="SSF54593">
    <property type="entry name" value="Glyoxalase/Bleomycin resistance protein/Dihydroxybiphenyl dioxygenase"/>
    <property type="match status" value="1"/>
</dbReference>
<dbReference type="InterPro" id="IPR029068">
    <property type="entry name" value="Glyas_Bleomycin-R_OHBP_Dase"/>
</dbReference>
<protein>
    <submittedName>
        <fullName evidence="2">Glyoxalase</fullName>
    </submittedName>
</protein>